<dbReference type="AlphaFoldDB" id="A0A8T8I606"/>
<keyword evidence="2" id="KW-1003">Cell membrane</keyword>
<keyword evidence="4" id="KW-0378">Hydrolase</keyword>
<evidence type="ECO:0000256" key="1">
    <source>
        <dbReference type="ARBA" id="ARBA00004651"/>
    </source>
</evidence>
<dbReference type="GO" id="GO:0005886">
    <property type="term" value="C:plasma membrane"/>
    <property type="evidence" value="ECO:0007669"/>
    <property type="project" value="UniProtKB-SubCell"/>
</dbReference>
<dbReference type="Pfam" id="PF01569">
    <property type="entry name" value="PAP2"/>
    <property type="match status" value="1"/>
</dbReference>
<feature type="transmembrane region" description="Helical" evidence="7">
    <location>
        <begin position="149"/>
        <end position="168"/>
    </location>
</feature>
<dbReference type="EMBL" id="CP072788">
    <property type="protein sequence ID" value="QTR06008.1"/>
    <property type="molecule type" value="Genomic_DNA"/>
</dbReference>
<evidence type="ECO:0000256" key="4">
    <source>
        <dbReference type="ARBA" id="ARBA00022801"/>
    </source>
</evidence>
<feature type="transmembrane region" description="Helical" evidence="7">
    <location>
        <begin position="49"/>
        <end position="67"/>
    </location>
</feature>
<dbReference type="Gene3D" id="1.20.144.10">
    <property type="entry name" value="Phosphatidic acid phosphatase type 2/haloperoxidase"/>
    <property type="match status" value="1"/>
</dbReference>
<protein>
    <submittedName>
        <fullName evidence="9">Phosphatase PAP2 family protein</fullName>
    </submittedName>
</protein>
<dbReference type="InterPro" id="IPR000326">
    <property type="entry name" value="PAP2/HPO"/>
</dbReference>
<feature type="non-terminal residue" evidence="9">
    <location>
        <position position="221"/>
    </location>
</feature>
<feature type="domain" description="Phosphatidic acid phosphatase type 2/haloperoxidase" evidence="8">
    <location>
        <begin position="51"/>
        <end position="164"/>
    </location>
</feature>
<evidence type="ECO:0000313" key="10">
    <source>
        <dbReference type="Proteomes" id="UP000671828"/>
    </source>
</evidence>
<dbReference type="SMART" id="SM00014">
    <property type="entry name" value="acidPPc"/>
    <property type="match status" value="1"/>
</dbReference>
<evidence type="ECO:0000256" key="7">
    <source>
        <dbReference type="SAM" id="Phobius"/>
    </source>
</evidence>
<gene>
    <name evidence="9" type="ORF">J7S33_06090</name>
</gene>
<comment type="subcellular location">
    <subcellularLocation>
        <location evidence="1">Cell membrane</location>
        <topology evidence="1">Multi-pass membrane protein</topology>
    </subcellularLocation>
</comment>
<keyword evidence="6 7" id="KW-0472">Membrane</keyword>
<feature type="transmembrane region" description="Helical" evidence="7">
    <location>
        <begin position="20"/>
        <end position="42"/>
    </location>
</feature>
<dbReference type="PANTHER" id="PTHR14969">
    <property type="entry name" value="SPHINGOSINE-1-PHOSPHATE PHOSPHOHYDROLASE"/>
    <property type="match status" value="1"/>
</dbReference>
<accession>A0A8T8I606</accession>
<proteinExistence type="predicted"/>
<dbReference type="Proteomes" id="UP000671828">
    <property type="component" value="Chromosome"/>
</dbReference>
<evidence type="ECO:0000313" key="9">
    <source>
        <dbReference type="EMBL" id="QTR06008.1"/>
    </source>
</evidence>
<organism evidence="9 10">
    <name type="scientific">Saccharothrix algeriensis</name>
    <dbReference type="NCBI Taxonomy" id="173560"/>
    <lineage>
        <taxon>Bacteria</taxon>
        <taxon>Bacillati</taxon>
        <taxon>Actinomycetota</taxon>
        <taxon>Actinomycetes</taxon>
        <taxon>Pseudonocardiales</taxon>
        <taxon>Pseudonocardiaceae</taxon>
        <taxon>Saccharothrix</taxon>
    </lineage>
</organism>
<keyword evidence="5 7" id="KW-1133">Transmembrane helix</keyword>
<keyword evidence="3 7" id="KW-0812">Transmembrane</keyword>
<dbReference type="InterPro" id="IPR036938">
    <property type="entry name" value="PAP2/HPO_sf"/>
</dbReference>
<evidence type="ECO:0000256" key="6">
    <source>
        <dbReference type="ARBA" id="ARBA00023136"/>
    </source>
</evidence>
<evidence type="ECO:0000256" key="2">
    <source>
        <dbReference type="ARBA" id="ARBA00022475"/>
    </source>
</evidence>
<feature type="transmembrane region" description="Helical" evidence="7">
    <location>
        <begin position="108"/>
        <end position="137"/>
    </location>
</feature>
<evidence type="ECO:0000256" key="3">
    <source>
        <dbReference type="ARBA" id="ARBA00022692"/>
    </source>
</evidence>
<reference evidence="9" key="1">
    <citation type="submission" date="2021-04" db="EMBL/GenBank/DDBJ databases">
        <title>Saccharothrix algeriensis WGS.</title>
        <authorList>
            <person name="Stuskova K."/>
            <person name="Hakalova E."/>
            <person name="Tebbal A.B."/>
            <person name="Eichmeier A."/>
        </authorList>
    </citation>
    <scope>NUCLEOTIDE SEQUENCE</scope>
    <source>
        <strain evidence="9">NRRL B-24137</strain>
    </source>
</reference>
<name>A0A8T8I606_9PSEU</name>
<dbReference type="GO" id="GO:0016787">
    <property type="term" value="F:hydrolase activity"/>
    <property type="evidence" value="ECO:0007669"/>
    <property type="project" value="UniProtKB-KW"/>
</dbReference>
<evidence type="ECO:0000259" key="8">
    <source>
        <dbReference type="SMART" id="SM00014"/>
    </source>
</evidence>
<dbReference type="PANTHER" id="PTHR14969:SF62">
    <property type="entry name" value="DECAPRENYLPHOSPHORYL-5-PHOSPHORIBOSE PHOSPHATASE RV3807C-RELATED"/>
    <property type="match status" value="1"/>
</dbReference>
<dbReference type="SUPFAM" id="SSF48317">
    <property type="entry name" value="Acid phosphatase/Vanadium-dependent haloperoxidase"/>
    <property type="match status" value="1"/>
</dbReference>
<evidence type="ECO:0000256" key="5">
    <source>
        <dbReference type="ARBA" id="ARBA00022989"/>
    </source>
</evidence>
<sequence length="221" mass="23050">MYDGITGFAGAAPGWLRGLFTLYTEVGLLIFGALFLVVWWRARRGGDPGAVAPTLLAPVATVVAYVVSELLKTVFDAERPCRGLPAGATVVTCPEVGDWSFPSNHSTIAAAAAVGLILVSRGLAPWVVGLAVAMAFSRVFVGAHYPHDVLAGLTLGAVVAWLLVRVLTAPVGALVTRFTGHPVLGRLLAATPPAPSDAPTRVIERAPADERTVRLPAQDTP</sequence>